<protein>
    <recommendedName>
        <fullName evidence="7">E3 ubiquitin-protein ligase CHIP</fullName>
        <ecNumber evidence="2">2.3.2.27</ecNumber>
    </recommendedName>
    <alternativeName>
        <fullName evidence="8">RING-type E3 ubiquitin transferase CHIP</fullName>
    </alternativeName>
</protein>
<keyword evidence="4" id="KW-0677">Repeat</keyword>
<evidence type="ECO:0000256" key="8">
    <source>
        <dbReference type="ARBA" id="ARBA00044543"/>
    </source>
</evidence>
<comment type="catalytic activity">
    <reaction evidence="1">
        <text>S-ubiquitinyl-[E2 ubiquitin-conjugating enzyme]-L-cysteine + [acceptor protein]-L-lysine = [E2 ubiquitin-conjugating enzyme]-L-cysteine + N(6)-ubiquitinyl-[acceptor protein]-L-lysine.</text>
        <dbReference type="EC" id="2.3.2.27"/>
    </reaction>
</comment>
<evidence type="ECO:0000256" key="7">
    <source>
        <dbReference type="ARBA" id="ARBA00044534"/>
    </source>
</evidence>
<evidence type="ECO:0000256" key="4">
    <source>
        <dbReference type="ARBA" id="ARBA00022737"/>
    </source>
</evidence>
<dbReference type="EC" id="2.3.2.27" evidence="2"/>
<sequence length="272" mass="31653">QFKRKGNIFFSEKNYYAAVTEYTKAIVTSPTHDIYYTNRALCYLKMKHYSKVTLDCDKALCLNPKSTKAHYFLGQALTEEGKHLNRAVGHLEIAYKLSQEQKQPYTFSADIIAKVQQAKKLRWKLKETERIERQSELLTYLRHLVSEDFKDKFQMIETNVSASDNPKDNAYLLESIREEEESTYSRMEQIFAQADANSAEREVPDYFCDKISFSIMYDPVLTPSGISYERSALTEHLHKIGHFDPLSRKPMTTEDMVPNLALREAIDEFVKK</sequence>
<dbReference type="InterPro" id="IPR013083">
    <property type="entry name" value="Znf_RING/FYVE/PHD"/>
</dbReference>
<dbReference type="GO" id="GO:0005737">
    <property type="term" value="C:cytoplasm"/>
    <property type="evidence" value="ECO:0007669"/>
    <property type="project" value="TreeGrafter"/>
</dbReference>
<dbReference type="GO" id="GO:0071218">
    <property type="term" value="P:cellular response to misfolded protein"/>
    <property type="evidence" value="ECO:0007669"/>
    <property type="project" value="TreeGrafter"/>
</dbReference>
<keyword evidence="3" id="KW-0808">Transferase</keyword>
<accession>A0A4P9ZZ95</accession>
<dbReference type="Pfam" id="PF04564">
    <property type="entry name" value="U-box"/>
    <property type="match status" value="1"/>
</dbReference>
<evidence type="ECO:0000256" key="2">
    <source>
        <dbReference type="ARBA" id="ARBA00012483"/>
    </source>
</evidence>
<dbReference type="InterPro" id="IPR041312">
    <property type="entry name" value="CHIP_TPR_N"/>
</dbReference>
<feature type="domain" description="U-box" evidence="9">
    <location>
        <begin position="202"/>
        <end position="272"/>
    </location>
</feature>
<dbReference type="InterPro" id="IPR003613">
    <property type="entry name" value="Ubox_domain"/>
</dbReference>
<dbReference type="SMART" id="SM00504">
    <property type="entry name" value="Ubox"/>
    <property type="match status" value="1"/>
</dbReference>
<keyword evidence="5" id="KW-0833">Ubl conjugation pathway</keyword>
<organism evidence="10 11">
    <name type="scientific">Dimargaris cristalligena</name>
    <dbReference type="NCBI Taxonomy" id="215637"/>
    <lineage>
        <taxon>Eukaryota</taxon>
        <taxon>Fungi</taxon>
        <taxon>Fungi incertae sedis</taxon>
        <taxon>Zoopagomycota</taxon>
        <taxon>Kickxellomycotina</taxon>
        <taxon>Dimargaritomycetes</taxon>
        <taxon>Dimargaritales</taxon>
        <taxon>Dimargaritaceae</taxon>
        <taxon>Dimargaris</taxon>
    </lineage>
</organism>
<feature type="non-terminal residue" evidence="10">
    <location>
        <position position="272"/>
    </location>
</feature>
<dbReference type="SUPFAM" id="SSF57850">
    <property type="entry name" value="RING/U-box"/>
    <property type="match status" value="1"/>
</dbReference>
<reference evidence="11" key="1">
    <citation type="journal article" date="2018" name="Nat. Microbiol.">
        <title>Leveraging single-cell genomics to expand the fungal tree of life.</title>
        <authorList>
            <person name="Ahrendt S.R."/>
            <person name="Quandt C.A."/>
            <person name="Ciobanu D."/>
            <person name="Clum A."/>
            <person name="Salamov A."/>
            <person name="Andreopoulos B."/>
            <person name="Cheng J.F."/>
            <person name="Woyke T."/>
            <person name="Pelin A."/>
            <person name="Henrissat B."/>
            <person name="Reynolds N.K."/>
            <person name="Benny G.L."/>
            <person name="Smith M.E."/>
            <person name="James T.Y."/>
            <person name="Grigoriev I.V."/>
        </authorList>
    </citation>
    <scope>NUCLEOTIDE SEQUENCE [LARGE SCALE GENOMIC DNA]</scope>
    <source>
        <strain evidence="11">RSA 468</strain>
    </source>
</reference>
<dbReference type="Proteomes" id="UP000268162">
    <property type="component" value="Unassembled WGS sequence"/>
</dbReference>
<name>A0A4P9ZZ95_9FUNG</name>
<dbReference type="Pfam" id="PF18391">
    <property type="entry name" value="CHIP_TPR_N"/>
    <property type="match status" value="1"/>
</dbReference>
<dbReference type="GO" id="GO:0000209">
    <property type="term" value="P:protein polyubiquitination"/>
    <property type="evidence" value="ECO:0007669"/>
    <property type="project" value="TreeGrafter"/>
</dbReference>
<dbReference type="SUPFAM" id="SSF48452">
    <property type="entry name" value="TPR-like"/>
    <property type="match status" value="1"/>
</dbReference>
<dbReference type="PANTHER" id="PTHR46803:SF2">
    <property type="entry name" value="E3 UBIQUITIN-PROTEIN LIGASE CHIP"/>
    <property type="match status" value="1"/>
</dbReference>
<keyword evidence="6" id="KW-0802">TPR repeat</keyword>
<dbReference type="GO" id="GO:0061630">
    <property type="term" value="F:ubiquitin protein ligase activity"/>
    <property type="evidence" value="ECO:0007669"/>
    <property type="project" value="UniProtKB-EC"/>
</dbReference>
<dbReference type="AlphaFoldDB" id="A0A4P9ZZ95"/>
<dbReference type="GO" id="GO:0051087">
    <property type="term" value="F:protein-folding chaperone binding"/>
    <property type="evidence" value="ECO:0007669"/>
    <property type="project" value="TreeGrafter"/>
</dbReference>
<dbReference type="STRING" id="215637.A0A4P9ZZ95"/>
<dbReference type="GO" id="GO:0045862">
    <property type="term" value="P:positive regulation of proteolysis"/>
    <property type="evidence" value="ECO:0007669"/>
    <property type="project" value="TreeGrafter"/>
</dbReference>
<gene>
    <name evidence="10" type="ORF">BJ085DRAFT_9529</name>
</gene>
<dbReference type="EMBL" id="ML002306">
    <property type="protein sequence ID" value="RKP39017.1"/>
    <property type="molecule type" value="Genomic_DNA"/>
</dbReference>
<dbReference type="Gene3D" id="3.30.40.10">
    <property type="entry name" value="Zinc/RING finger domain, C3HC4 (zinc finger)"/>
    <property type="match status" value="1"/>
</dbReference>
<dbReference type="GO" id="GO:0006515">
    <property type="term" value="P:protein quality control for misfolded or incompletely synthesized proteins"/>
    <property type="evidence" value="ECO:0007669"/>
    <property type="project" value="TreeGrafter"/>
</dbReference>
<dbReference type="Gene3D" id="6.10.140.2020">
    <property type="match status" value="1"/>
</dbReference>
<dbReference type="InterPro" id="IPR011990">
    <property type="entry name" value="TPR-like_helical_dom_sf"/>
</dbReference>
<dbReference type="PROSITE" id="PS51698">
    <property type="entry name" value="U_BOX"/>
    <property type="match status" value="1"/>
</dbReference>
<keyword evidence="11" id="KW-1185">Reference proteome</keyword>
<dbReference type="InterPro" id="IPR019734">
    <property type="entry name" value="TPR_rpt"/>
</dbReference>
<evidence type="ECO:0000256" key="1">
    <source>
        <dbReference type="ARBA" id="ARBA00000900"/>
    </source>
</evidence>
<dbReference type="Gene3D" id="1.25.40.10">
    <property type="entry name" value="Tetratricopeptide repeat domain"/>
    <property type="match status" value="1"/>
</dbReference>
<proteinExistence type="predicted"/>
<evidence type="ECO:0000256" key="5">
    <source>
        <dbReference type="ARBA" id="ARBA00022786"/>
    </source>
</evidence>
<dbReference type="CDD" id="cd16654">
    <property type="entry name" value="RING-Ubox_CHIP"/>
    <property type="match status" value="1"/>
</dbReference>
<dbReference type="PANTHER" id="PTHR46803">
    <property type="entry name" value="E3 UBIQUITIN-PROTEIN LIGASE CHIP"/>
    <property type="match status" value="1"/>
</dbReference>
<dbReference type="SMART" id="SM00028">
    <property type="entry name" value="TPR"/>
    <property type="match status" value="3"/>
</dbReference>
<dbReference type="GO" id="GO:0043161">
    <property type="term" value="P:proteasome-mediated ubiquitin-dependent protein catabolic process"/>
    <property type="evidence" value="ECO:0007669"/>
    <property type="project" value="TreeGrafter"/>
</dbReference>
<feature type="non-terminal residue" evidence="10">
    <location>
        <position position="1"/>
    </location>
</feature>
<evidence type="ECO:0000313" key="10">
    <source>
        <dbReference type="EMBL" id="RKP39017.1"/>
    </source>
</evidence>
<evidence type="ECO:0000313" key="11">
    <source>
        <dbReference type="Proteomes" id="UP000268162"/>
    </source>
</evidence>
<evidence type="ECO:0000259" key="9">
    <source>
        <dbReference type="PROSITE" id="PS51698"/>
    </source>
</evidence>
<evidence type="ECO:0000256" key="3">
    <source>
        <dbReference type="ARBA" id="ARBA00022679"/>
    </source>
</evidence>
<evidence type="ECO:0000256" key="6">
    <source>
        <dbReference type="ARBA" id="ARBA00022803"/>
    </source>
</evidence>
<dbReference type="InterPro" id="IPR045202">
    <property type="entry name" value="CHIP_RING-Ubox"/>
</dbReference>